<dbReference type="InterPro" id="IPR015019">
    <property type="entry name" value="LAMTOR3"/>
</dbReference>
<dbReference type="GO" id="GO:0032008">
    <property type="term" value="P:positive regulation of TOR signaling"/>
    <property type="evidence" value="ECO:0007669"/>
    <property type="project" value="TreeGrafter"/>
</dbReference>
<dbReference type="InParanoid" id="A0A1C7NP91"/>
<dbReference type="PANTHER" id="PTHR13378:SF1">
    <property type="entry name" value="RAGULATOR COMPLEX PROTEIN LAMTOR3"/>
    <property type="match status" value="1"/>
</dbReference>
<name>A0A1C7NP91_9FUNG</name>
<accession>A0A1C7NP91</accession>
<dbReference type="GO" id="GO:0071986">
    <property type="term" value="C:Ragulator complex"/>
    <property type="evidence" value="ECO:0007669"/>
    <property type="project" value="TreeGrafter"/>
</dbReference>
<dbReference type="SUPFAM" id="SSF103196">
    <property type="entry name" value="Roadblock/LC7 domain"/>
    <property type="match status" value="1"/>
</dbReference>
<evidence type="ECO:0000256" key="1">
    <source>
        <dbReference type="ARBA" id="ARBA00005356"/>
    </source>
</evidence>
<keyword evidence="3" id="KW-1185">Reference proteome</keyword>
<proteinExistence type="inferred from homology"/>
<protein>
    <submittedName>
        <fullName evidence="2">Ragulator complex protein LAMTOR3-A</fullName>
    </submittedName>
</protein>
<dbReference type="EMBL" id="LUGH01000115">
    <property type="protein sequence ID" value="OBZ89074.1"/>
    <property type="molecule type" value="Genomic_DNA"/>
</dbReference>
<reference evidence="2 3" key="1">
    <citation type="submission" date="2016-03" db="EMBL/GenBank/DDBJ databases">
        <title>Choanephora cucurbitarum.</title>
        <authorList>
            <person name="Min B."/>
            <person name="Park H."/>
            <person name="Park J.-H."/>
            <person name="Shin H.-D."/>
            <person name="Choi I.-G."/>
        </authorList>
    </citation>
    <scope>NUCLEOTIDE SEQUENCE [LARGE SCALE GENOMIC DNA]</scope>
    <source>
        <strain evidence="2 3">KUS-F28377</strain>
    </source>
</reference>
<dbReference type="AlphaFoldDB" id="A0A1C7NP91"/>
<dbReference type="Proteomes" id="UP000093000">
    <property type="component" value="Unassembled WGS sequence"/>
</dbReference>
<organism evidence="2 3">
    <name type="scientific">Choanephora cucurbitarum</name>
    <dbReference type="NCBI Taxonomy" id="101091"/>
    <lineage>
        <taxon>Eukaryota</taxon>
        <taxon>Fungi</taxon>
        <taxon>Fungi incertae sedis</taxon>
        <taxon>Mucoromycota</taxon>
        <taxon>Mucoromycotina</taxon>
        <taxon>Mucoromycetes</taxon>
        <taxon>Mucorales</taxon>
        <taxon>Mucorineae</taxon>
        <taxon>Choanephoraceae</taxon>
        <taxon>Choanephoroideae</taxon>
        <taxon>Choanephora</taxon>
    </lineage>
</organism>
<dbReference type="Gene3D" id="3.30.450.30">
    <property type="entry name" value="Dynein light chain 2a, cytoplasmic"/>
    <property type="match status" value="1"/>
</dbReference>
<dbReference type="PANTHER" id="PTHR13378">
    <property type="entry name" value="REGULATOR COMPLEX PROTEIN LAMTOR3"/>
    <property type="match status" value="1"/>
</dbReference>
<dbReference type="Pfam" id="PF08923">
    <property type="entry name" value="MAPKK1_Int"/>
    <property type="match status" value="1"/>
</dbReference>
<dbReference type="GO" id="GO:0071230">
    <property type="term" value="P:cellular response to amino acid stimulus"/>
    <property type="evidence" value="ECO:0007669"/>
    <property type="project" value="TreeGrafter"/>
</dbReference>
<evidence type="ECO:0000313" key="3">
    <source>
        <dbReference type="Proteomes" id="UP000093000"/>
    </source>
</evidence>
<dbReference type="SMART" id="SM01278">
    <property type="entry name" value="MAPKK1_Int"/>
    <property type="match status" value="1"/>
</dbReference>
<gene>
    <name evidence="2" type="primary">lamtor3-a</name>
    <name evidence="2" type="ORF">A0J61_02874</name>
</gene>
<comment type="caution">
    <text evidence="2">The sequence shown here is derived from an EMBL/GenBank/DDBJ whole genome shotgun (WGS) entry which is preliminary data.</text>
</comment>
<dbReference type="STRING" id="101091.A0A1C7NP91"/>
<evidence type="ECO:0000313" key="2">
    <source>
        <dbReference type="EMBL" id="OBZ89074.1"/>
    </source>
</evidence>
<comment type="similarity">
    <text evidence="1">Belongs to the LAMTOR3 family.</text>
</comment>
<dbReference type="OrthoDB" id="343907at2759"/>
<sequence>MESQFDEACQRLFYNGLLVAMVTDRDGVVVLKSASEKVKHNMTEPTIPTTFTIANNQASKLGLGQNKSIISMYDHYQVIQLDQAPFVITLIAESNANTGLCTNLGQDLLKLTAPLVEAVNE</sequence>